<keyword evidence="10 15" id="KW-0238">DNA-binding</keyword>
<feature type="binding site" evidence="16">
    <location>
        <begin position="23"/>
        <end position="30"/>
    </location>
    <ligand>
        <name>ATP</name>
        <dbReference type="ChEBI" id="CHEBI:30616"/>
    </ligand>
</feature>
<organism evidence="19 20">
    <name type="scientific">Candidatus Erwinia haradaeae</name>
    <dbReference type="NCBI Taxonomy" id="1922217"/>
    <lineage>
        <taxon>Bacteria</taxon>
        <taxon>Pseudomonadati</taxon>
        <taxon>Pseudomonadota</taxon>
        <taxon>Gammaproteobacteria</taxon>
        <taxon>Enterobacterales</taxon>
        <taxon>Erwiniaceae</taxon>
        <taxon>Erwinia</taxon>
    </lineage>
</organism>
<dbReference type="InterPro" id="IPR000212">
    <property type="entry name" value="DNA_helicase_UvrD/REP"/>
</dbReference>
<dbReference type="PROSITE" id="PS51198">
    <property type="entry name" value="UVRD_HELICASE_ATP_BIND"/>
    <property type="match status" value="1"/>
</dbReference>
<proteinExistence type="inferred from homology"/>
<dbReference type="NCBIfam" id="TIGR00609">
    <property type="entry name" value="recB"/>
    <property type="match status" value="1"/>
</dbReference>
<feature type="binding site" evidence="15">
    <location>
        <position position="965"/>
    </location>
    <ligand>
        <name>Mg(2+)</name>
        <dbReference type="ChEBI" id="CHEBI:18420"/>
    </ligand>
</feature>
<evidence type="ECO:0000259" key="18">
    <source>
        <dbReference type="PROSITE" id="PS51217"/>
    </source>
</evidence>
<dbReference type="PANTHER" id="PTHR11070">
    <property type="entry name" value="UVRD / RECB / PCRA DNA HELICASE FAMILY MEMBER"/>
    <property type="match status" value="1"/>
</dbReference>
<comment type="catalytic activity">
    <reaction evidence="15">
        <text>Exonucleolytic cleavage (in the presence of ATP) in either 5'- to 3'- or 3'- to 5'-direction to yield 5'-phosphooligonucleotides.</text>
        <dbReference type="EC" id="3.1.11.5"/>
    </reaction>
</comment>
<evidence type="ECO:0000256" key="2">
    <source>
        <dbReference type="ARBA" id="ARBA00022723"/>
    </source>
</evidence>
<feature type="binding site" evidence="15">
    <location>
        <position position="1075"/>
    </location>
    <ligand>
        <name>Mg(2+)</name>
        <dbReference type="ChEBI" id="CHEBI:18420"/>
    </ligand>
</feature>
<evidence type="ECO:0000256" key="3">
    <source>
        <dbReference type="ARBA" id="ARBA00022741"/>
    </source>
</evidence>
<name>A0A451DCU8_9GAMM</name>
<evidence type="ECO:0000313" key="20">
    <source>
        <dbReference type="Proteomes" id="UP000294418"/>
    </source>
</evidence>
<feature type="active site" description="For nuclease activity" evidence="15">
    <location>
        <position position="1088"/>
    </location>
</feature>
<evidence type="ECO:0000256" key="15">
    <source>
        <dbReference type="HAMAP-Rule" id="MF_01485"/>
    </source>
</evidence>
<feature type="region of interest" description="DNA-binding and helicase activity, interacts with RecC" evidence="15">
    <location>
        <begin position="1"/>
        <end position="882"/>
    </location>
</feature>
<accession>A0A451DCU8</accession>
<keyword evidence="1 15" id="KW-0540">Nuclease</keyword>
<dbReference type="InterPro" id="IPR014017">
    <property type="entry name" value="DNA_helicase_UvrD-like_C"/>
</dbReference>
<dbReference type="SUPFAM" id="SSF52980">
    <property type="entry name" value="Restriction endonuclease-like"/>
    <property type="match status" value="1"/>
</dbReference>
<evidence type="ECO:0000256" key="11">
    <source>
        <dbReference type="ARBA" id="ARBA00023204"/>
    </source>
</evidence>
<comment type="catalytic activity">
    <reaction evidence="13 15">
        <text>Couples ATP hydrolysis with the unwinding of duplex DNA by translocating in the 3'-5' direction.</text>
        <dbReference type="EC" id="5.6.2.4"/>
    </reaction>
</comment>
<dbReference type="InterPro" id="IPR011604">
    <property type="entry name" value="PDDEXK-like_dom_sf"/>
</dbReference>
<evidence type="ECO:0000256" key="16">
    <source>
        <dbReference type="PROSITE-ProRule" id="PRU00560"/>
    </source>
</evidence>
<reference evidence="19 20" key="1">
    <citation type="submission" date="2019-02" db="EMBL/GenBank/DDBJ databases">
        <authorList>
            <person name="Manzano-Marin A."/>
            <person name="Manzano-Marin A."/>
        </authorList>
    </citation>
    <scope>NUCLEOTIDE SEQUENCE [LARGE SCALE GENOMIC DNA]</scope>
    <source>
        <strain evidence="19 20">ErCilaricifoliae</strain>
    </source>
</reference>
<dbReference type="GO" id="GO:0016887">
    <property type="term" value="F:ATP hydrolysis activity"/>
    <property type="evidence" value="ECO:0007669"/>
    <property type="project" value="RHEA"/>
</dbReference>
<keyword evidence="4 15" id="KW-0227">DNA damage</keyword>
<comment type="domain">
    <text evidence="15">The N-terminal DNA-binding domain is a ssDNA-dependent ATPase and has ATP-dependent 3'-5' helicase function. This domain interacts with RecC.</text>
</comment>
<keyword evidence="8 15" id="KW-0067">ATP-binding</keyword>
<evidence type="ECO:0000256" key="9">
    <source>
        <dbReference type="ARBA" id="ARBA00022842"/>
    </source>
</evidence>
<evidence type="ECO:0000256" key="6">
    <source>
        <dbReference type="ARBA" id="ARBA00022806"/>
    </source>
</evidence>
<evidence type="ECO:0000256" key="8">
    <source>
        <dbReference type="ARBA" id="ARBA00022840"/>
    </source>
</evidence>
<evidence type="ECO:0000256" key="4">
    <source>
        <dbReference type="ARBA" id="ARBA00022763"/>
    </source>
</evidence>
<dbReference type="GO" id="GO:0009338">
    <property type="term" value="C:exodeoxyribonuclease V complex"/>
    <property type="evidence" value="ECO:0007669"/>
    <property type="project" value="TreeGrafter"/>
</dbReference>
<dbReference type="EMBL" id="LR217720">
    <property type="protein sequence ID" value="VFP84275.1"/>
    <property type="molecule type" value="Genomic_DNA"/>
</dbReference>
<dbReference type="Proteomes" id="UP000294418">
    <property type="component" value="Chromosome"/>
</dbReference>
<keyword evidence="11 15" id="KW-0234">DNA repair</keyword>
<dbReference type="HAMAP" id="MF_01485">
    <property type="entry name" value="RecB"/>
    <property type="match status" value="1"/>
</dbReference>
<keyword evidence="9 15" id="KW-0460">Magnesium</keyword>
<dbReference type="Pfam" id="PF13361">
    <property type="entry name" value="UvrD_C"/>
    <property type="match status" value="1"/>
</dbReference>
<dbReference type="GO" id="GO:0043138">
    <property type="term" value="F:3'-5' DNA helicase activity"/>
    <property type="evidence" value="ECO:0007669"/>
    <property type="project" value="UniProtKB-UniRule"/>
</dbReference>
<feature type="domain" description="UvrD-like helicase C-terminal" evidence="18">
    <location>
        <begin position="478"/>
        <end position="744"/>
    </location>
</feature>
<feature type="region of interest" description="Nuclease activity, interacts with RecD and RecA" evidence="15">
    <location>
        <begin position="901"/>
        <end position="1184"/>
    </location>
</feature>
<dbReference type="Gene3D" id="1.10.3170.10">
    <property type="entry name" value="Recbcd, chain B, domain 2"/>
    <property type="match status" value="1"/>
</dbReference>
<dbReference type="InterPro" id="IPR014016">
    <property type="entry name" value="UvrD-like_ATP-bd"/>
</dbReference>
<dbReference type="PROSITE" id="PS51217">
    <property type="entry name" value="UVRD_HELICASE_CTER"/>
    <property type="match status" value="1"/>
</dbReference>
<comment type="function">
    <text evidence="15">A helicase/nuclease that prepares dsDNA breaks (DSB) for recombinational DNA repair. Binds to DSBs and unwinds DNA via a highly rapid and processive ATP-dependent bidirectional helicase activity. Unwinds dsDNA until it encounters a Chi (crossover hotspot instigator) sequence from the 3' direction. Cuts ssDNA a few nucleotides 3' to the Chi site. The properties and activities of the enzyme are changed at Chi. The Chi-altered holoenzyme produces a long 3'-ssDNA overhang and facilitates RecA-binding to the ssDNA for homologous DNA recombination and repair. Holoenzyme degrades any linearized DNA that is unable to undergo homologous recombination. In the holoenzyme this subunit contributes ATPase, 3'-5' helicase, exonuclease activity and loads RecA onto ssDNA.</text>
</comment>
<dbReference type="Gene3D" id="3.40.50.300">
    <property type="entry name" value="P-loop containing nucleotide triphosphate hydrolases"/>
    <property type="match status" value="2"/>
</dbReference>
<dbReference type="GO" id="GO:0000724">
    <property type="term" value="P:double-strand break repair via homologous recombination"/>
    <property type="evidence" value="ECO:0007669"/>
    <property type="project" value="UniProtKB-UniRule"/>
</dbReference>
<keyword evidence="6 15" id="KW-0347">Helicase</keyword>
<dbReference type="GO" id="GO:0008854">
    <property type="term" value="F:exodeoxyribonuclease V activity"/>
    <property type="evidence" value="ECO:0007669"/>
    <property type="project" value="UniProtKB-EC"/>
</dbReference>
<dbReference type="Gene3D" id="3.90.320.10">
    <property type="match status" value="1"/>
</dbReference>
<keyword evidence="12 15" id="KW-0413">Isomerase</keyword>
<dbReference type="InterPro" id="IPR011335">
    <property type="entry name" value="Restrct_endonuc-II-like"/>
</dbReference>
<dbReference type="SUPFAM" id="SSF52540">
    <property type="entry name" value="P-loop containing nucleoside triphosphate hydrolases"/>
    <property type="match status" value="1"/>
</dbReference>
<evidence type="ECO:0000256" key="1">
    <source>
        <dbReference type="ARBA" id="ARBA00022722"/>
    </source>
</evidence>
<dbReference type="InterPro" id="IPR027417">
    <property type="entry name" value="P-loop_NTPase"/>
</dbReference>
<gene>
    <name evidence="15 19" type="primary">recB</name>
    <name evidence="19" type="ORF">ERCILAFE3058_360</name>
</gene>
<feature type="domain" description="UvrD-like helicase ATP-binding" evidence="17">
    <location>
        <begin position="2"/>
        <end position="448"/>
    </location>
</feature>
<comment type="domain">
    <text evidence="15">The C-terminal domain has nuclease activity and interacts with RecD. It interacts with RecA, facilitating its loading onto ssDNA.</text>
</comment>
<dbReference type="GO" id="GO:0000287">
    <property type="term" value="F:magnesium ion binding"/>
    <property type="evidence" value="ECO:0007669"/>
    <property type="project" value="UniProtKB-UniRule"/>
</dbReference>
<evidence type="ECO:0000256" key="5">
    <source>
        <dbReference type="ARBA" id="ARBA00022801"/>
    </source>
</evidence>
<comment type="miscellaneous">
    <text evidence="15">In the RecBCD complex, RecB has a slow 3'-5' helicase, an exonuclease activity and loads RecA onto ssDNA, RecD has a fast 5'-3' helicase activity, while RecC stimulates the ATPase and processivity of the RecB helicase and contributes to recognition of the Chi site.</text>
</comment>
<dbReference type="InterPro" id="IPR004586">
    <property type="entry name" value="RecB"/>
</dbReference>
<dbReference type="AlphaFoldDB" id="A0A451DCU8"/>
<dbReference type="EC" id="3.1.11.5" evidence="15"/>
<evidence type="ECO:0000313" key="19">
    <source>
        <dbReference type="EMBL" id="VFP84275.1"/>
    </source>
</evidence>
<dbReference type="CDD" id="cd22352">
    <property type="entry name" value="RecB_C-like"/>
    <property type="match status" value="1"/>
</dbReference>
<evidence type="ECO:0000256" key="13">
    <source>
        <dbReference type="ARBA" id="ARBA00034617"/>
    </source>
</evidence>
<keyword evidence="3 15" id="KW-0547">Nucleotide-binding</keyword>
<dbReference type="GO" id="GO:0003677">
    <property type="term" value="F:DNA binding"/>
    <property type="evidence" value="ECO:0007669"/>
    <property type="project" value="UniProtKB-UniRule"/>
</dbReference>
<evidence type="ECO:0000256" key="7">
    <source>
        <dbReference type="ARBA" id="ARBA00022839"/>
    </source>
</evidence>
<keyword evidence="7 15" id="KW-0269">Exonuclease</keyword>
<evidence type="ECO:0000256" key="14">
    <source>
        <dbReference type="ARBA" id="ARBA00048988"/>
    </source>
</evidence>
<feature type="binding site" evidence="15">
    <location>
        <position position="1088"/>
    </location>
    <ligand>
        <name>Mg(2+)</name>
        <dbReference type="ChEBI" id="CHEBI:18420"/>
    </ligand>
</feature>
<dbReference type="GO" id="GO:0005829">
    <property type="term" value="C:cytosol"/>
    <property type="evidence" value="ECO:0007669"/>
    <property type="project" value="TreeGrafter"/>
</dbReference>
<comment type="cofactor">
    <cofactor evidence="15">
        <name>Mg(2+)</name>
        <dbReference type="ChEBI" id="CHEBI:18420"/>
    </cofactor>
    <text evidence="15">Binds 1 Mg(2+) ion per subunit.</text>
</comment>
<dbReference type="OrthoDB" id="9810135at2"/>
<dbReference type="RefSeq" id="WP_157989761.1">
    <property type="nucleotide sequence ID" value="NZ_LR217720.1"/>
</dbReference>
<evidence type="ECO:0000259" key="17">
    <source>
        <dbReference type="PROSITE" id="PS51198"/>
    </source>
</evidence>
<dbReference type="PANTHER" id="PTHR11070:SF23">
    <property type="entry name" value="RECBCD ENZYME SUBUNIT RECB"/>
    <property type="match status" value="1"/>
</dbReference>
<comment type="similarity">
    <text evidence="15">Belongs to the helicase family. UvrD subfamily.</text>
</comment>
<keyword evidence="5 15" id="KW-0378">Hydrolase</keyword>
<dbReference type="EC" id="5.6.2.4" evidence="15"/>
<comment type="subunit">
    <text evidence="15">Heterotrimer of RecB, RecC and RecD. All subunits contribute to DNA-binding. Interacts with RecA.</text>
</comment>
<dbReference type="Pfam" id="PF00580">
    <property type="entry name" value="UvrD-helicase"/>
    <property type="match status" value="1"/>
</dbReference>
<evidence type="ECO:0000256" key="10">
    <source>
        <dbReference type="ARBA" id="ARBA00023125"/>
    </source>
</evidence>
<keyword evidence="2 15" id="KW-0479">Metal-binding</keyword>
<protein>
    <recommendedName>
        <fullName evidence="15">RecBCD enzyme subunit RecB</fullName>
        <ecNumber evidence="15">3.1.11.5</ecNumber>
        <ecNumber evidence="15">5.6.2.4</ecNumber>
    </recommendedName>
    <alternativeName>
        <fullName evidence="15">DNA 3'-5' helicase subunit RecB</fullName>
    </alternativeName>
    <alternativeName>
        <fullName evidence="15">Exonuclease V subunit RecB</fullName>
        <shortName evidence="15">ExoV subunit RecB</shortName>
    </alternativeName>
    <alternativeName>
        <fullName evidence="15">Helicase/nuclease RecBCD subunit RecB</fullName>
    </alternativeName>
</protein>
<evidence type="ECO:0000256" key="12">
    <source>
        <dbReference type="ARBA" id="ARBA00023235"/>
    </source>
</evidence>
<dbReference type="GO" id="GO:0005524">
    <property type="term" value="F:ATP binding"/>
    <property type="evidence" value="ECO:0007669"/>
    <property type="project" value="UniProtKB-UniRule"/>
</dbReference>
<comment type="catalytic activity">
    <reaction evidence="14 15">
        <text>ATP + H2O = ADP + phosphate + H(+)</text>
        <dbReference type="Rhea" id="RHEA:13065"/>
        <dbReference type="ChEBI" id="CHEBI:15377"/>
        <dbReference type="ChEBI" id="CHEBI:15378"/>
        <dbReference type="ChEBI" id="CHEBI:30616"/>
        <dbReference type="ChEBI" id="CHEBI:43474"/>
        <dbReference type="ChEBI" id="CHEBI:456216"/>
        <dbReference type="EC" id="5.6.2.4"/>
    </reaction>
</comment>
<dbReference type="Gene3D" id="1.10.486.10">
    <property type="entry name" value="PCRA, domain 4"/>
    <property type="match status" value="1"/>
</dbReference>
<sequence>MKHVFSRFTPLTLPLRGEVLIEASAGTGKTFTIGLLYLRLLLGLGGHADFIRRLSVKEILVVTFTESSTAELRARIGSNIHELRIACIRGETLNPALATLMSEISNIQQAISHLLIAERNMHHAVICTIHGFCQRILHMKAFEAGMLFTHDFLEDETSLQRRGTIDFWRRDFYSLPLPIVRIINKIWSGPDQLLQTLSPWLHREELTIKEDIHSNDTIEQRHGRIIARINMLKTAWLQIKNLQELIAKSGVNRRIYNSKNLPTWLDRITKWALSETVDYVIAQDLVRFSQNILIDNTIKGESPYHPVFDQIQIFLASQLSLRNLIISRGLKSIRAYTKKEKNTKSQIGFYDLLTFMNIALQKPSGKILATAIRQSYPVVFIDEFQDTDLQQYRIFQTLYYKKPNTALLLIGDPKQAIYSFRGASIFTYMQASSQIKQHYTLDVNQRSSKSMVNSINHLFTHHANPFIFTAIPFIPVQSAKINHDMYFSVSDRKQPALTFWLQPGNGVSLSNYQEYMAKQCAVEISNWLSLAEKNAAFIGNTKIQHPVKTSDIVVLVRNKNEAALVQQALDVLNIPSVYLSNRESVFNTLAAQEVLLLLKAMLTPEKESTFLHCLITNLFGMDATTLDIVKHDEPMWTTFIAEFMDYQNCWKKYGVLPMLRRLIKQRKIEEKLLTSKQGERYLTDLLHIGEILQARFSDFDNHTALVRWLSKKIQKKDAGIPNQRLRVESNHNIVKIITIYKSKGLQYPLVWIPFAISCLQAKHAVYYDDKICTTFLDLNQEPKSMILADRERLAEDVRLLYVALTRSIFHCSVGIAPLCLNIRQNTTKTDLHHSALGYLIQKGKAMDASGLLEALVAFDTDSTTVMISSGESGDTWHGAILKPTIQKTVSNSLLSYPLEDFWRITSYSDLYKQYSLMHLKKWQPMPAKVLDLYFSDVIESNKQVSSALLTPHTFPRGVKSGVFLHKLLETSDTHQLLNKSWLESQLVSQGFSKDWGPVMYTWMKNIVHAPLNHIGVSLSQIPLQDKRVEMQFYLPISPVMTAEKLNNMIRQDPLSASCSPLRFQQVRGMLQGCIDLVFFWHGKYYIVDYKSNWLGPDSTYYTQEIMIDVIREHRYDLQYQFYTLALHRYLRHRLLHYNYEHHFGGIIYLFLRGIEDTNYNHGIYHAALNVNFIDAMDDFFANKI</sequence>